<feature type="compositionally biased region" description="Basic and acidic residues" evidence="1">
    <location>
        <begin position="7"/>
        <end position="24"/>
    </location>
</feature>
<name>A0AA40EWX6_9PEZI</name>
<protein>
    <submittedName>
        <fullName evidence="2">Uncharacterized protein</fullName>
    </submittedName>
</protein>
<organism evidence="2 3">
    <name type="scientific">Schizothecium vesticola</name>
    <dbReference type="NCBI Taxonomy" id="314040"/>
    <lineage>
        <taxon>Eukaryota</taxon>
        <taxon>Fungi</taxon>
        <taxon>Dikarya</taxon>
        <taxon>Ascomycota</taxon>
        <taxon>Pezizomycotina</taxon>
        <taxon>Sordariomycetes</taxon>
        <taxon>Sordariomycetidae</taxon>
        <taxon>Sordariales</taxon>
        <taxon>Schizotheciaceae</taxon>
        <taxon>Schizothecium</taxon>
    </lineage>
</organism>
<feature type="compositionally biased region" description="Basic and acidic residues" evidence="1">
    <location>
        <begin position="63"/>
        <end position="89"/>
    </location>
</feature>
<sequence>MASKWSKPGDELTHSTHPESHAEHTYQPNPTTIGPTHVDALDMPGATSKDLHTGMGKPMQGMEGREVNHQLRGRKHEEGRMHPRGRVKEGTGLVGVGAEPPKDPIRGRGLDLPEGIERGMKGKHKPEWPGAEERVPESAEHVAAEQP</sequence>
<dbReference type="Proteomes" id="UP001172155">
    <property type="component" value="Unassembled WGS sequence"/>
</dbReference>
<reference evidence="2" key="1">
    <citation type="submission" date="2023-06" db="EMBL/GenBank/DDBJ databases">
        <title>Genome-scale phylogeny and comparative genomics of the fungal order Sordariales.</title>
        <authorList>
            <consortium name="Lawrence Berkeley National Laboratory"/>
            <person name="Hensen N."/>
            <person name="Bonometti L."/>
            <person name="Westerberg I."/>
            <person name="Brannstrom I.O."/>
            <person name="Guillou S."/>
            <person name="Cros-Aarteil S."/>
            <person name="Calhoun S."/>
            <person name="Haridas S."/>
            <person name="Kuo A."/>
            <person name="Mondo S."/>
            <person name="Pangilinan J."/>
            <person name="Riley R."/>
            <person name="LaButti K."/>
            <person name="Andreopoulos B."/>
            <person name="Lipzen A."/>
            <person name="Chen C."/>
            <person name="Yanf M."/>
            <person name="Daum C."/>
            <person name="Ng V."/>
            <person name="Clum A."/>
            <person name="Steindorff A."/>
            <person name="Ohm R."/>
            <person name="Martin F."/>
            <person name="Silar P."/>
            <person name="Natvig D."/>
            <person name="Lalanne C."/>
            <person name="Gautier V."/>
            <person name="Ament-velasquez S.L."/>
            <person name="Kruys A."/>
            <person name="Hutchinson M.I."/>
            <person name="Powell A.J."/>
            <person name="Barry K."/>
            <person name="Miller A.N."/>
            <person name="Grigoriev I.V."/>
            <person name="Debuchy R."/>
            <person name="Gladieux P."/>
            <person name="Thoren M.H."/>
            <person name="Johannesson H."/>
        </authorList>
    </citation>
    <scope>NUCLEOTIDE SEQUENCE</scope>
    <source>
        <strain evidence="2">SMH3187-1</strain>
    </source>
</reference>
<accession>A0AA40EWX6</accession>
<feature type="compositionally biased region" description="Basic and acidic residues" evidence="1">
    <location>
        <begin position="100"/>
        <end position="147"/>
    </location>
</feature>
<dbReference type="EMBL" id="JAUKUD010000004">
    <property type="protein sequence ID" value="KAK0746812.1"/>
    <property type="molecule type" value="Genomic_DNA"/>
</dbReference>
<dbReference type="AlphaFoldDB" id="A0AA40EWX6"/>
<comment type="caution">
    <text evidence="2">The sequence shown here is derived from an EMBL/GenBank/DDBJ whole genome shotgun (WGS) entry which is preliminary data.</text>
</comment>
<feature type="region of interest" description="Disordered" evidence="1">
    <location>
        <begin position="1"/>
        <end position="147"/>
    </location>
</feature>
<proteinExistence type="predicted"/>
<evidence type="ECO:0000313" key="2">
    <source>
        <dbReference type="EMBL" id="KAK0746812.1"/>
    </source>
</evidence>
<evidence type="ECO:0000256" key="1">
    <source>
        <dbReference type="SAM" id="MobiDB-lite"/>
    </source>
</evidence>
<gene>
    <name evidence="2" type="ORF">B0T18DRAFT_429709</name>
</gene>
<keyword evidence="3" id="KW-1185">Reference proteome</keyword>
<evidence type="ECO:0000313" key="3">
    <source>
        <dbReference type="Proteomes" id="UP001172155"/>
    </source>
</evidence>